<protein>
    <submittedName>
        <fullName evidence="3">Uncharacterized protein</fullName>
    </submittedName>
</protein>
<dbReference type="EMBL" id="LSRX01001075">
    <property type="protein sequence ID" value="OLP84002.1"/>
    <property type="molecule type" value="Genomic_DNA"/>
</dbReference>
<feature type="compositionally biased region" description="Basic residues" evidence="2">
    <location>
        <begin position="535"/>
        <end position="547"/>
    </location>
</feature>
<feature type="region of interest" description="Disordered" evidence="2">
    <location>
        <begin position="281"/>
        <end position="316"/>
    </location>
</feature>
<evidence type="ECO:0000256" key="2">
    <source>
        <dbReference type="SAM" id="MobiDB-lite"/>
    </source>
</evidence>
<evidence type="ECO:0000313" key="3">
    <source>
        <dbReference type="EMBL" id="OLP84002.1"/>
    </source>
</evidence>
<feature type="compositionally biased region" description="Basic and acidic residues" evidence="2">
    <location>
        <begin position="524"/>
        <end position="534"/>
    </location>
</feature>
<proteinExistence type="predicted"/>
<reference evidence="3 4" key="1">
    <citation type="submission" date="2016-02" db="EMBL/GenBank/DDBJ databases">
        <title>Genome analysis of coral dinoflagellate symbionts highlights evolutionary adaptations to a symbiotic lifestyle.</title>
        <authorList>
            <person name="Aranda M."/>
            <person name="Li Y."/>
            <person name="Liew Y.J."/>
            <person name="Baumgarten S."/>
            <person name="Simakov O."/>
            <person name="Wilson M."/>
            <person name="Piel J."/>
            <person name="Ashoor H."/>
            <person name="Bougouffa S."/>
            <person name="Bajic V.B."/>
            <person name="Ryu T."/>
            <person name="Ravasi T."/>
            <person name="Bayer T."/>
            <person name="Micklem G."/>
            <person name="Kim H."/>
            <person name="Bhak J."/>
            <person name="Lajeunesse T.C."/>
            <person name="Voolstra C.R."/>
        </authorList>
    </citation>
    <scope>NUCLEOTIDE SEQUENCE [LARGE SCALE GENOMIC DNA]</scope>
    <source>
        <strain evidence="3 4">CCMP2467</strain>
    </source>
</reference>
<feature type="region of interest" description="Disordered" evidence="2">
    <location>
        <begin position="520"/>
        <end position="578"/>
    </location>
</feature>
<feature type="region of interest" description="Disordered" evidence="2">
    <location>
        <begin position="1456"/>
        <end position="1502"/>
    </location>
</feature>
<keyword evidence="1" id="KW-0175">Coiled coil</keyword>
<keyword evidence="4" id="KW-1185">Reference proteome</keyword>
<feature type="region of interest" description="Disordered" evidence="2">
    <location>
        <begin position="1023"/>
        <end position="1091"/>
    </location>
</feature>
<feature type="region of interest" description="Disordered" evidence="2">
    <location>
        <begin position="3016"/>
        <end position="3061"/>
    </location>
</feature>
<dbReference type="OrthoDB" id="444434at2759"/>
<feature type="coiled-coil region" evidence="1">
    <location>
        <begin position="2985"/>
        <end position="3012"/>
    </location>
</feature>
<accession>A0A1Q9CM57</accession>
<dbReference type="Proteomes" id="UP000186817">
    <property type="component" value="Unassembled WGS sequence"/>
</dbReference>
<feature type="compositionally biased region" description="Low complexity" evidence="2">
    <location>
        <begin position="1062"/>
        <end position="1073"/>
    </location>
</feature>
<feature type="compositionally biased region" description="Low complexity" evidence="2">
    <location>
        <begin position="295"/>
        <end position="308"/>
    </location>
</feature>
<feature type="region of interest" description="Disordered" evidence="2">
    <location>
        <begin position="80"/>
        <end position="103"/>
    </location>
</feature>
<evidence type="ECO:0000313" key="4">
    <source>
        <dbReference type="Proteomes" id="UP000186817"/>
    </source>
</evidence>
<comment type="caution">
    <text evidence="3">The sequence shown here is derived from an EMBL/GenBank/DDBJ whole genome shotgun (WGS) entry which is preliminary data.</text>
</comment>
<feature type="compositionally biased region" description="Acidic residues" evidence="2">
    <location>
        <begin position="3039"/>
        <end position="3052"/>
    </location>
</feature>
<feature type="compositionally biased region" description="Basic and acidic residues" evidence="2">
    <location>
        <begin position="2667"/>
        <end position="2686"/>
    </location>
</feature>
<gene>
    <name evidence="3" type="ORF">AK812_SmicGene35169</name>
</gene>
<organism evidence="3 4">
    <name type="scientific">Symbiodinium microadriaticum</name>
    <name type="common">Dinoflagellate</name>
    <name type="synonym">Zooxanthella microadriatica</name>
    <dbReference type="NCBI Taxonomy" id="2951"/>
    <lineage>
        <taxon>Eukaryota</taxon>
        <taxon>Sar</taxon>
        <taxon>Alveolata</taxon>
        <taxon>Dinophyceae</taxon>
        <taxon>Suessiales</taxon>
        <taxon>Symbiodiniaceae</taxon>
        <taxon>Symbiodinium</taxon>
    </lineage>
</organism>
<evidence type="ECO:0000256" key="1">
    <source>
        <dbReference type="SAM" id="Coils"/>
    </source>
</evidence>
<name>A0A1Q9CM57_SYMMI</name>
<feature type="region of interest" description="Disordered" evidence="2">
    <location>
        <begin position="2667"/>
        <end position="2697"/>
    </location>
</feature>
<feature type="region of interest" description="Disordered" evidence="2">
    <location>
        <begin position="37"/>
        <end position="64"/>
    </location>
</feature>
<sequence>MSKTPFSADYIHKLLKTLPASEKEKFLEMLADQPVIDQHASSEAGPKASASQLSPPAAMPQTPPEFCDTVAQEAYTQPAPQAMPSATPKPTAPAPQPGPAVAAAKPVGPAVAAAKPGGTAAFQDGGTEAAASEARGVHQGKLNVHHFLLQMLPLPELVLSLMNRFQTAATAFTLCTAVGTAKELKAEPALQQAPASSEENWQHSSWEWNSNAWYSPLKTGSMAAEFFSLMTESSIPDNIRELASLISHLMEASDTSSVGDQILARASVRLHFSRCRESCGLPPLDDAKGNPQPVATTSSTTNSPAPNAGSSWQESWPAKLSSELTAELRKRFEDDYPTELLDNDSFPSSRLLALTSKMVAEKEIRWLPWKFRLSAKAQDDNLLIRPKKLPRLTELSDLLLDEAPSRDIHDGPASFNLINQLLTLATNSIALCRGAHLGSLKLYQKKFLKLCFTKYESASNLRGPTSLEAQAADKRAWELIGELVNIQSWKLDDALHEVTQVRADLSTLLAPRAQIPKHLFQLKEPWRNRQDGKGKRAHLRGNGKGHKGKNDSSSHAENPPPERSTRGGKGKKGPTSSADIKHCWEQGFWSQIFGPPRDPFEGMVGTTFKRPEAPLLETGVEPLPKLSKTSGPCVGATKSSAYLHAVKDRESIDWKQKRDKERSEALGLWGALLETWPQSLDVIGQLMQLPPEGRIAMVEDLLGHKAPATLRKRYRSVLGYDSFLRSRGLEFPGSEEIFYMYLCQMREEGKPASSRKALLEAVTFVRFVLGIPSLKALGESQRCHGSARQKDFRPRKQASPFTVAQGPQPWNRLMAGTVLLAVYGRTRWEDLAHSESLLVDKDSGGTAAYIEAGVGVHKTMGAKLMRGQLLPIVAPAVGVVEGNWVEQYMQVRRLLLLQDPPEGPVMPAPDRQGLPTIRSLESDEAGSWIRLLLYNSTEQLKDRRVSSHSCKCTCIRFATKYGASPDELLLMGYHTGDFKMPLTYGRDAAAPTLLLLEKIFKDIRRGAFRPDCTRSGRFVQGPSNSIVEIKDEEEEPLIPGGPPCLDGQVADLETPLERHLSEAGTTDSDSSSDSGEEAEQRGRPSFTRWVIPDPPPGMRYLEHVKSRVLHLAREGHTKLFECGRAIGALHKEVRDRPEQACSRGSSCIDMSTIIESEAAFERRCLEVNGDGSLLAGMSGQGVKTFRSLAFALGTPQAPPSEEAFKDLTRKVYGHDEPTVGELSSIRQLHFESSTLVIQTYRDMVTHDAGDGAPLRKLPLPEKRARKESQQARLAGLDMDGELDPSYQLIDACNHQLENAVIYWLAPSKCPKREVEVIAGFKEKPSTLQVENNTVKIGHPGATVECDTSDSLKCQWAWMHRGLAYDQCRMISYSVHQKWVQRLLDCLSQVPPPGFAGVTLSQCIRADKEIFLMMSQEGLLSFKPGASGKPPLDAVMTRLSFDVRVTQFLLPMQKGQVAKVQTPTKDDKPLPPPKVPKVTTEKAKAKAKARGGPKNKPASLAPYETRPTGLRELLNYQPALLLLSGTFVGQNRHLRRSQALQKLQVHANIMQVLSNVHSGYHLDKSNAKGSFNLVIPLTWFEDGQIWVRDDSGTSVQASPVSYGTSGSPRNPAELLVIELCAGRAVLSGKKIRFVTADEATYPVLLCQRLVAAVADHLCLQTFSDDSKVLDLQSKGSRVALGQQPRGTGIGPLVAEFSHFISCFCAPSQPQALNAFLEQQPKGSRIVRRRLLSSGDVLQALTSCDFPVFLDGISGPAPTALPDSVELVSVGIPCEPSEFIRRALVCGHPRNLEFHLEPEVNEAIHANFIADPFELASFRIAFVKKWSARARELQKDEDELHNKMPDYLAQVLQGSQLTGRVVTRLSCGLNALPFGSVSSVSAFLRVSHALWRIGIVLGKVLWTAYFDDFTNVCRSELQSNTAWVIECIFDLLGVSFDRSGKKAIEHASVFGTLGLQVDLSKACDRVVSIGHTARRREELGQSLSEVMASGSLDPRSFERLKGRMVFFEGYSFGRVSNQAVRILSQACKGAITSFKLDKVHKEALQVLLDRVKSSTPLLVQPSIRSTWILFTDGACEPERRWGGIGGVLFAPNGSCAGYFGEEVPRELMDHLMSFSKNPIFELEIAPLVIAYELWQWPRFTRAAHEAWLEPFVQDFLSEDGGGIYSTPDWSYGPRTGIFLFHLVSLTACVPTGFDKDIPRSHTLRPRRESDMDEGHELLICEGNWKGAEEDPALLQQLIDEELEAGFLEVVPDLETAFRRWGKERVAVGKVNIVKAPGRSPRIVVDNSICNTNHCCHVPEQFSMPSLQDIQSSFPLREDNEEVQGFSLDVKGPAAFFCADSGILRLLQDPTFVEEVANGSDNHLDRLISLVRPWLSSLYDDMHRPLGTNVSINPTSWRGIGSHLDEELRFTTSPPGTAISTGAKLLSARHVDLNTKADLVKVPVRFPSGRTIWFSQLFEVQQFTALGIPVQSDANLDISSYETLAQCFVLLAFWKCSGAGRLALKLPALSDNSGAEAVCNKLYTSKTLLNLFVRKLCMWSALSGISLECSHIAGEKNDDADFLSRWNGDASTLPSRFRTEDRFAIDLLAFWNVAFSVSIFPPQAKLLWKLPAYMMRLDFRVSAAPGLLLRIMVDQTPTWVEGEVCTASVLLKFLYLCIVGVVNRKDHGDHYDQVHQDNQDDNHWDHKDDQNDEGEQPYHHDPTTVCTTPFGTSSSLLYSPCAWYAIMAEANITDRGMSQWQRALLLAKQPGARRTQRMLFDLLNSGTPSNPQFCQVMAEHGVAHALPLGMTNHLYNSDQGGSRMLHWLRGRAPGSALSNEKSQEPGPQGTRLRQFFASELPPDRFTGRFEGLGSVGIARSAKMESGRFGYLRETGGLQLRECGQDCGAVLDPVCYVDFLSKHYADHLAIEYIILSVACQLSVITIAGGGIPECNSITPQLEMDGVLILLLLPFTALSCNVQSFAKLTESIHNAAGDSLEWQCIPSVQLLMLRQLAEELSEQLDVARKQLAAKLVQADGLQQRHSDASQTTTCPSDGGPSPEDFPEAQEEEPEEESPSSIHVEHGPGIDEWLSSFRAQVHALGLLQDVLARCEDVRFPSYVTPGPQDHEVPPTNLVGLMQLARRTARRRQKEHGSLAERADGACQTDGEGCTASEQWAWDANDEEHQLGEEGAACSSNFAAEVSLNPTTSDIELRRSVERKQLIFDDQSQRSAQRGPQDLKIRHRTAQPLGHKPTACWWFVAGDLGDDVLPLPDGSSALEVSCFCLELPAENSLINPRSAELHGTTGLSTSECEVGDKLSIEASHNEAGGVEFAAEDLLLPDMLPYLSVNDLLNWRRLSQKTRSPKALLQHVAEMGSMERPASVIAYSDITGVNLPDSDISVATAFAGDFKSQKLYECRRWCVALARQRWTHFAESDVMRIVGKNLQSLLRHFHSADASLVAAARYVLVEYAFDGLYFVQQRVAVVMLDRLEDLVESSIISNLKEIVEMTRPLKTMLRSMSTAQRRKWASLLVKMLLDPSLRKEPVIEELKILWLVEDNPGRTLAEAERQLRIFAKSASAAVRREMRHLIG</sequence>